<comment type="caution">
    <text evidence="1">The sequence shown here is derived from an EMBL/GenBank/DDBJ whole genome shotgun (WGS) entry which is preliminary data.</text>
</comment>
<dbReference type="EMBL" id="JAAMPC010000001">
    <property type="protein sequence ID" value="KAG2329992.1"/>
    <property type="molecule type" value="Genomic_DNA"/>
</dbReference>
<dbReference type="AlphaFoldDB" id="A0A8X8BCU6"/>
<evidence type="ECO:0000313" key="2">
    <source>
        <dbReference type="Proteomes" id="UP000886595"/>
    </source>
</evidence>
<proteinExistence type="predicted"/>
<protein>
    <submittedName>
        <fullName evidence="1">Uncharacterized protein</fullName>
    </submittedName>
</protein>
<keyword evidence="2" id="KW-1185">Reference proteome</keyword>
<name>A0A8X8BCU6_BRACI</name>
<gene>
    <name evidence="1" type="ORF">Bca52824_001172</name>
</gene>
<reference evidence="1 2" key="1">
    <citation type="submission" date="2020-02" db="EMBL/GenBank/DDBJ databases">
        <authorList>
            <person name="Ma Q."/>
            <person name="Huang Y."/>
            <person name="Song X."/>
            <person name="Pei D."/>
        </authorList>
    </citation>
    <scope>NUCLEOTIDE SEQUENCE [LARGE SCALE GENOMIC DNA]</scope>
    <source>
        <strain evidence="1">Sxm20200214</strain>
        <tissue evidence="1">Leaf</tissue>
    </source>
</reference>
<evidence type="ECO:0000313" key="1">
    <source>
        <dbReference type="EMBL" id="KAG2329992.1"/>
    </source>
</evidence>
<sequence length="90" mass="10477">MDSANLVKVGDEGTRFRRQELCLRRILKVVVASIKLLQPPLSSFFTKNKTQNLNQKRERERENRVHGMPLSFCVLCEEKTCVELQTEEGR</sequence>
<organism evidence="1 2">
    <name type="scientific">Brassica carinata</name>
    <name type="common">Ethiopian mustard</name>
    <name type="synonym">Abyssinian cabbage</name>
    <dbReference type="NCBI Taxonomy" id="52824"/>
    <lineage>
        <taxon>Eukaryota</taxon>
        <taxon>Viridiplantae</taxon>
        <taxon>Streptophyta</taxon>
        <taxon>Embryophyta</taxon>
        <taxon>Tracheophyta</taxon>
        <taxon>Spermatophyta</taxon>
        <taxon>Magnoliopsida</taxon>
        <taxon>eudicotyledons</taxon>
        <taxon>Gunneridae</taxon>
        <taxon>Pentapetalae</taxon>
        <taxon>rosids</taxon>
        <taxon>malvids</taxon>
        <taxon>Brassicales</taxon>
        <taxon>Brassicaceae</taxon>
        <taxon>Brassiceae</taxon>
        <taxon>Brassica</taxon>
    </lineage>
</organism>
<accession>A0A8X8BCU6</accession>
<dbReference type="Proteomes" id="UP000886595">
    <property type="component" value="Unassembled WGS sequence"/>
</dbReference>